<dbReference type="InParanoid" id="S8E341"/>
<dbReference type="EMBL" id="KE504155">
    <property type="protein sequence ID" value="EPS99576.1"/>
    <property type="molecule type" value="Genomic_DNA"/>
</dbReference>
<accession>S8E341</accession>
<evidence type="ECO:0000256" key="1">
    <source>
        <dbReference type="SAM" id="MobiDB-lite"/>
    </source>
</evidence>
<protein>
    <submittedName>
        <fullName evidence="2">Uncharacterized protein</fullName>
    </submittedName>
</protein>
<evidence type="ECO:0000313" key="2">
    <source>
        <dbReference type="EMBL" id="EPS99576.1"/>
    </source>
</evidence>
<dbReference type="HOGENOM" id="CLU_093362_1_0_1"/>
<organism evidence="2 3">
    <name type="scientific">Fomitopsis schrenkii</name>
    <name type="common">Brown rot fungus</name>
    <dbReference type="NCBI Taxonomy" id="2126942"/>
    <lineage>
        <taxon>Eukaryota</taxon>
        <taxon>Fungi</taxon>
        <taxon>Dikarya</taxon>
        <taxon>Basidiomycota</taxon>
        <taxon>Agaricomycotina</taxon>
        <taxon>Agaricomycetes</taxon>
        <taxon>Polyporales</taxon>
        <taxon>Fomitopsis</taxon>
    </lineage>
</organism>
<dbReference type="OrthoDB" id="2205812at2759"/>
<proteinExistence type="predicted"/>
<gene>
    <name evidence="2" type="ORF">FOMPIDRAFT_1090285</name>
</gene>
<sequence length="137" mass="15011">MLRTAKKYHVSFAAIKLSKRSKSKLPIWYHLGATKKLRSMNNSPAGKCLRELHGVRVVADLLPLRGRACILRAGGPTPPTVDPGCECGGCTGDRALGCKNPQRCAVYAAKLLDEVRPKWHPDRAPPNDGLSLTTRRK</sequence>
<dbReference type="Proteomes" id="UP000015241">
    <property type="component" value="Unassembled WGS sequence"/>
</dbReference>
<keyword evidence="3" id="KW-1185">Reference proteome</keyword>
<reference evidence="2 3" key="1">
    <citation type="journal article" date="2012" name="Science">
        <title>The Paleozoic origin of enzymatic lignin decomposition reconstructed from 31 fungal genomes.</title>
        <authorList>
            <person name="Floudas D."/>
            <person name="Binder M."/>
            <person name="Riley R."/>
            <person name="Barry K."/>
            <person name="Blanchette R.A."/>
            <person name="Henrissat B."/>
            <person name="Martinez A.T."/>
            <person name="Otillar R."/>
            <person name="Spatafora J.W."/>
            <person name="Yadav J.S."/>
            <person name="Aerts A."/>
            <person name="Benoit I."/>
            <person name="Boyd A."/>
            <person name="Carlson A."/>
            <person name="Copeland A."/>
            <person name="Coutinho P.M."/>
            <person name="de Vries R.P."/>
            <person name="Ferreira P."/>
            <person name="Findley K."/>
            <person name="Foster B."/>
            <person name="Gaskell J."/>
            <person name="Glotzer D."/>
            <person name="Gorecki P."/>
            <person name="Heitman J."/>
            <person name="Hesse C."/>
            <person name="Hori C."/>
            <person name="Igarashi K."/>
            <person name="Jurgens J.A."/>
            <person name="Kallen N."/>
            <person name="Kersten P."/>
            <person name="Kohler A."/>
            <person name="Kuees U."/>
            <person name="Kumar T.K.A."/>
            <person name="Kuo A."/>
            <person name="LaButti K."/>
            <person name="Larrondo L.F."/>
            <person name="Lindquist E."/>
            <person name="Ling A."/>
            <person name="Lombard V."/>
            <person name="Lucas S."/>
            <person name="Lundell T."/>
            <person name="Martin R."/>
            <person name="McLaughlin D.J."/>
            <person name="Morgenstern I."/>
            <person name="Morin E."/>
            <person name="Murat C."/>
            <person name="Nagy L.G."/>
            <person name="Nolan M."/>
            <person name="Ohm R.A."/>
            <person name="Patyshakuliyeva A."/>
            <person name="Rokas A."/>
            <person name="Ruiz-Duenas F.J."/>
            <person name="Sabat G."/>
            <person name="Salamov A."/>
            <person name="Samejima M."/>
            <person name="Schmutz J."/>
            <person name="Slot J.C."/>
            <person name="St John F."/>
            <person name="Stenlid J."/>
            <person name="Sun H."/>
            <person name="Sun S."/>
            <person name="Syed K."/>
            <person name="Tsang A."/>
            <person name="Wiebenga A."/>
            <person name="Young D."/>
            <person name="Pisabarro A."/>
            <person name="Eastwood D.C."/>
            <person name="Martin F."/>
            <person name="Cullen D."/>
            <person name="Grigoriev I.V."/>
            <person name="Hibbett D.S."/>
        </authorList>
    </citation>
    <scope>NUCLEOTIDE SEQUENCE</scope>
    <source>
        <strain evidence="3">FP-58527</strain>
    </source>
</reference>
<feature type="non-terminal residue" evidence="2">
    <location>
        <position position="137"/>
    </location>
</feature>
<feature type="region of interest" description="Disordered" evidence="1">
    <location>
        <begin position="118"/>
        <end position="137"/>
    </location>
</feature>
<name>S8E341_FOMSC</name>
<dbReference type="AlphaFoldDB" id="S8E341"/>
<evidence type="ECO:0000313" key="3">
    <source>
        <dbReference type="Proteomes" id="UP000015241"/>
    </source>
</evidence>